<gene>
    <name evidence="1" type="ORF">D6C00_00990</name>
</gene>
<evidence type="ECO:0000313" key="1">
    <source>
        <dbReference type="EMBL" id="RRQ20697.1"/>
    </source>
</evidence>
<sequence length="161" mass="18016">MVLDVTAARLAEMLGVSRFQVDRWHRQGMPKKRSRMAIFDVEVCLCWLAGRRFTKGAIAYMGARELGARERLRDLPISTTLFGHAGLAAKGKTFDEWAGLARLVGLRAGGSEQLISKLLELPIARQWHSSMQSQPPGVNDSVIKYIFEVVRAHTTQEQSHV</sequence>
<reference evidence="1 2" key="1">
    <citation type="journal article" date="2010" name="Int. J. Syst. Evol. Microbiol.">
        <title>Thiohalobacter thiocyanaticus gen. nov., sp. nov., a moderately halophilic, sulfur-oxidizing gammaproteobacterium from hypersaline lakes, that utilizes thiocyanate.</title>
        <authorList>
            <person name="Sorokin D.Y."/>
            <person name="Kovaleva O.L."/>
            <person name="Tourova T.P."/>
            <person name="Muyzer G."/>
        </authorList>
    </citation>
    <scope>NUCLEOTIDE SEQUENCE [LARGE SCALE GENOMIC DNA]</scope>
    <source>
        <strain evidence="1 2">Hrh1</strain>
    </source>
</reference>
<dbReference type="InterPro" id="IPR036388">
    <property type="entry name" value="WH-like_DNA-bd_sf"/>
</dbReference>
<name>A0A426QG27_9GAMM</name>
<protein>
    <submittedName>
        <fullName evidence="1">Uncharacterized protein</fullName>
    </submittedName>
</protein>
<organism evidence="1 2">
    <name type="scientific">Thiohalobacter thiocyanaticus</name>
    <dbReference type="NCBI Taxonomy" id="585455"/>
    <lineage>
        <taxon>Bacteria</taxon>
        <taxon>Pseudomonadati</taxon>
        <taxon>Pseudomonadota</taxon>
        <taxon>Gammaproteobacteria</taxon>
        <taxon>Thiohalobacterales</taxon>
        <taxon>Thiohalobacteraceae</taxon>
        <taxon>Thiohalobacter</taxon>
    </lineage>
</organism>
<evidence type="ECO:0000313" key="2">
    <source>
        <dbReference type="Proteomes" id="UP000287798"/>
    </source>
</evidence>
<keyword evidence="2" id="KW-1185">Reference proteome</keyword>
<comment type="caution">
    <text evidence="1">The sequence shown here is derived from an EMBL/GenBank/DDBJ whole genome shotgun (WGS) entry which is preliminary data.</text>
</comment>
<dbReference type="EMBL" id="QZMU01000001">
    <property type="protein sequence ID" value="RRQ20697.1"/>
    <property type="molecule type" value="Genomic_DNA"/>
</dbReference>
<dbReference type="AlphaFoldDB" id="A0A426QG27"/>
<accession>A0A426QG27</accession>
<proteinExistence type="predicted"/>
<dbReference type="Gene3D" id="1.10.10.10">
    <property type="entry name" value="Winged helix-like DNA-binding domain superfamily/Winged helix DNA-binding domain"/>
    <property type="match status" value="1"/>
</dbReference>
<dbReference type="Proteomes" id="UP000287798">
    <property type="component" value="Unassembled WGS sequence"/>
</dbReference>